<keyword evidence="2" id="KW-0732">Signal</keyword>
<dbReference type="Proteomes" id="UP001566331">
    <property type="component" value="Unassembled WGS sequence"/>
</dbReference>
<dbReference type="RefSeq" id="WP_370565389.1">
    <property type="nucleotide sequence ID" value="NZ_JBFWIB010000016.1"/>
</dbReference>
<organism evidence="3 4">
    <name type="scientific">Luteimonas salinilitoris</name>
    <dbReference type="NCBI Taxonomy" id="3237697"/>
    <lineage>
        <taxon>Bacteria</taxon>
        <taxon>Pseudomonadati</taxon>
        <taxon>Pseudomonadota</taxon>
        <taxon>Gammaproteobacteria</taxon>
        <taxon>Lysobacterales</taxon>
        <taxon>Lysobacteraceae</taxon>
        <taxon>Luteimonas</taxon>
    </lineage>
</organism>
<comment type="caution">
    <text evidence="3">The sequence shown here is derived from an EMBL/GenBank/DDBJ whole genome shotgun (WGS) entry which is preliminary data.</text>
</comment>
<evidence type="ECO:0000313" key="3">
    <source>
        <dbReference type="EMBL" id="MEZ0476118.1"/>
    </source>
</evidence>
<feature type="region of interest" description="Disordered" evidence="1">
    <location>
        <begin position="26"/>
        <end position="47"/>
    </location>
</feature>
<sequence>MNTVNSITIIGMLLLLSACGGSHDTASEASTPVAEAPDPAAPPAGAVVDPSVAAAAGDAQPCIGADVELTDARRKEYLELVADAMDNKVKPEAVEVVRFMGIGTWSAVFATTPIADPGWLVFESTDRRQQFKDVWGGEADEDDRQGLAEWAAGLGAPADFAACFAETVIN</sequence>
<name>A0ABV4HVG0_9GAMM</name>
<feature type="signal peptide" evidence="2">
    <location>
        <begin position="1"/>
        <end position="20"/>
    </location>
</feature>
<keyword evidence="4" id="KW-1185">Reference proteome</keyword>
<accession>A0ABV4HVG0</accession>
<evidence type="ECO:0000256" key="1">
    <source>
        <dbReference type="SAM" id="MobiDB-lite"/>
    </source>
</evidence>
<protein>
    <submittedName>
        <fullName evidence="3">Uncharacterized protein</fullName>
    </submittedName>
</protein>
<gene>
    <name evidence="3" type="ORF">AB6713_16075</name>
</gene>
<dbReference type="EMBL" id="JBFWIC010000027">
    <property type="protein sequence ID" value="MEZ0476118.1"/>
    <property type="molecule type" value="Genomic_DNA"/>
</dbReference>
<feature type="chain" id="PRO_5045886779" evidence="2">
    <location>
        <begin position="21"/>
        <end position="170"/>
    </location>
</feature>
<reference evidence="3 4" key="1">
    <citation type="submission" date="2024-07" db="EMBL/GenBank/DDBJ databases">
        <title>Luteimonas salilacus sp. nov., isolated from the shore soil of Salt Lake in Tibet of China.</title>
        <authorList>
            <person name="Zhang X."/>
            <person name="Li A."/>
        </authorList>
    </citation>
    <scope>NUCLEOTIDE SEQUENCE [LARGE SCALE GENOMIC DNA]</scope>
    <source>
        <strain evidence="3 4">B3-2-R+30</strain>
    </source>
</reference>
<evidence type="ECO:0000256" key="2">
    <source>
        <dbReference type="SAM" id="SignalP"/>
    </source>
</evidence>
<proteinExistence type="predicted"/>
<feature type="compositionally biased region" description="Low complexity" evidence="1">
    <location>
        <begin position="32"/>
        <end position="47"/>
    </location>
</feature>
<evidence type="ECO:0000313" key="4">
    <source>
        <dbReference type="Proteomes" id="UP001566331"/>
    </source>
</evidence>